<dbReference type="EMBL" id="CP027806">
    <property type="protein sequence ID" value="AXJ01377.1"/>
    <property type="molecule type" value="Genomic_DNA"/>
</dbReference>
<dbReference type="InterPro" id="IPR050214">
    <property type="entry name" value="Cys_Synth/Cystath_Beta-Synth"/>
</dbReference>
<evidence type="ECO:0000256" key="4">
    <source>
        <dbReference type="ARBA" id="ARBA00012041"/>
    </source>
</evidence>
<comment type="pathway">
    <text evidence="2">Amino-acid biosynthesis; L-cysteine biosynthesis; L-cysteine from L-homocysteine and L-serine: step 1/2.</text>
</comment>
<keyword evidence="7" id="KW-0456">Lyase</keyword>
<accession>A0A345ULM5</accession>
<dbReference type="Pfam" id="PF00291">
    <property type="entry name" value="PALP"/>
    <property type="match status" value="1"/>
</dbReference>
<dbReference type="InterPro" id="IPR001926">
    <property type="entry name" value="TrpB-like_PALP"/>
</dbReference>
<evidence type="ECO:0000256" key="3">
    <source>
        <dbReference type="ARBA" id="ARBA00007103"/>
    </source>
</evidence>
<dbReference type="GO" id="GO:0004122">
    <property type="term" value="F:cystathionine beta-synthase activity"/>
    <property type="evidence" value="ECO:0007669"/>
    <property type="project" value="UniProtKB-UniRule"/>
</dbReference>
<dbReference type="InterPro" id="IPR046342">
    <property type="entry name" value="CBS_dom_sf"/>
</dbReference>
<dbReference type="AlphaFoldDB" id="A0A345ULM5"/>
<dbReference type="Gene3D" id="3.40.50.1100">
    <property type="match status" value="2"/>
</dbReference>
<evidence type="ECO:0000256" key="9">
    <source>
        <dbReference type="ARBA" id="ARBA00047490"/>
    </source>
</evidence>
<protein>
    <recommendedName>
        <fullName evidence="8 10">Cystathionine beta-synthase</fullName>
        <ecNumber evidence="4 10">4.2.1.22</ecNumber>
    </recommendedName>
</protein>
<name>A0A345ULM5_9BACT</name>
<evidence type="ECO:0000256" key="1">
    <source>
        <dbReference type="ARBA" id="ARBA00001933"/>
    </source>
</evidence>
<dbReference type="GO" id="GO:0005737">
    <property type="term" value="C:cytoplasm"/>
    <property type="evidence" value="ECO:0007669"/>
    <property type="project" value="InterPro"/>
</dbReference>
<sequence length="458" mass="50689">MWKQSILETIGHTPLIKLQKVAAKTKATILVKVEYFNPGQSVKDRIAIKMIEDAEAKGLIKPGGTIIEGTSGNTGMGLALAAVVKGYRCIFTTTDKQSMEKVNLLRALGAEVRICPTNVEPDDPRSYYSVAKRLSEEIPNSYYPNQYDNPSNPQAHYETTGPEIWEQTEGKITHFVAGMGTGGTITGTSKYLKEQNPDIKVVGVDSIGSVYLSYYHTRKFDKSQIAPYLTEGIGEDIIPTTIDFDYIDEVIQCPDKEAFVTTRDLARKEGLFIGGSCGAAVWGALEYARINNLTEDDVVVVVLPDSGTRYVSKIYNDEWMIQNNFMEPPSSRVADFVVRMKSEHQKGLITAQEHEKLSDVIDRMNESGISQIPVMDGTKFTGSVTDSMILSLLIQDPGARGMKIAEVMDKPFPVVEYSTPFPEVTTLLNQENQAVVVRMKDGSYEIITRSDLIHTLSA</sequence>
<dbReference type="InterPro" id="IPR001216">
    <property type="entry name" value="P-phosphate_BS"/>
</dbReference>
<comment type="catalytic activity">
    <reaction evidence="9">
        <text>L-homocysteine + L-serine = L,L-cystathionine + H2O</text>
        <dbReference type="Rhea" id="RHEA:10112"/>
        <dbReference type="ChEBI" id="CHEBI:15377"/>
        <dbReference type="ChEBI" id="CHEBI:33384"/>
        <dbReference type="ChEBI" id="CHEBI:58161"/>
        <dbReference type="ChEBI" id="CHEBI:58199"/>
        <dbReference type="EC" id="4.2.1.22"/>
    </reaction>
</comment>
<dbReference type="Proteomes" id="UP000254808">
    <property type="component" value="Chromosome"/>
</dbReference>
<keyword evidence="6 11" id="KW-0129">CBS domain</keyword>
<dbReference type="Gene3D" id="3.10.580.10">
    <property type="entry name" value="CBS-domain"/>
    <property type="match status" value="1"/>
</dbReference>
<evidence type="ECO:0000313" key="14">
    <source>
        <dbReference type="Proteomes" id="UP000254808"/>
    </source>
</evidence>
<evidence type="ECO:0000256" key="6">
    <source>
        <dbReference type="ARBA" id="ARBA00023122"/>
    </source>
</evidence>
<dbReference type="GO" id="GO:0019343">
    <property type="term" value="P:cysteine biosynthetic process via cystathionine"/>
    <property type="evidence" value="ECO:0007669"/>
    <property type="project" value="InterPro"/>
</dbReference>
<dbReference type="SUPFAM" id="SSF54631">
    <property type="entry name" value="CBS-domain pair"/>
    <property type="match status" value="1"/>
</dbReference>
<dbReference type="PROSITE" id="PS00901">
    <property type="entry name" value="CYS_SYNTHASE"/>
    <property type="match status" value="1"/>
</dbReference>
<evidence type="ECO:0000313" key="13">
    <source>
        <dbReference type="EMBL" id="AXJ01377.1"/>
    </source>
</evidence>
<dbReference type="PROSITE" id="PS51371">
    <property type="entry name" value="CBS"/>
    <property type="match status" value="1"/>
</dbReference>
<proteinExistence type="inferred from homology"/>
<feature type="domain" description="CBS" evidence="12">
    <location>
        <begin position="340"/>
        <end position="400"/>
    </location>
</feature>
<dbReference type="Pfam" id="PF00571">
    <property type="entry name" value="CBS"/>
    <property type="match status" value="2"/>
</dbReference>
<dbReference type="RefSeq" id="WP_205730331.1">
    <property type="nucleotide sequence ID" value="NZ_CP027806.1"/>
</dbReference>
<dbReference type="EC" id="4.2.1.22" evidence="4 10"/>
<evidence type="ECO:0000259" key="12">
    <source>
        <dbReference type="PROSITE" id="PS51371"/>
    </source>
</evidence>
<evidence type="ECO:0000256" key="11">
    <source>
        <dbReference type="PROSITE-ProRule" id="PRU00703"/>
    </source>
</evidence>
<dbReference type="FunFam" id="3.40.50.1100:FF:000003">
    <property type="entry name" value="Cystathionine beta-synthase"/>
    <property type="match status" value="1"/>
</dbReference>
<dbReference type="GO" id="GO:0006535">
    <property type="term" value="P:cysteine biosynthetic process from serine"/>
    <property type="evidence" value="ECO:0007669"/>
    <property type="project" value="InterPro"/>
</dbReference>
<dbReference type="SMART" id="SM00116">
    <property type="entry name" value="CBS"/>
    <property type="match status" value="2"/>
</dbReference>
<dbReference type="InterPro" id="IPR005857">
    <property type="entry name" value="Cysta_beta_synth"/>
</dbReference>
<dbReference type="FunFam" id="3.40.50.1100:FF:000118">
    <property type="entry name" value="Related to CYS4-cystathionine beta-synthase"/>
    <property type="match status" value="1"/>
</dbReference>
<evidence type="ECO:0000256" key="8">
    <source>
        <dbReference type="ARBA" id="ARBA00026192"/>
    </source>
</evidence>
<dbReference type="PANTHER" id="PTHR10314">
    <property type="entry name" value="CYSTATHIONINE BETA-SYNTHASE"/>
    <property type="match status" value="1"/>
</dbReference>
<evidence type="ECO:0000256" key="2">
    <source>
        <dbReference type="ARBA" id="ARBA00005003"/>
    </source>
</evidence>
<organism evidence="13 14">
    <name type="scientific">Cyclonatronum proteinivorum</name>
    <dbReference type="NCBI Taxonomy" id="1457365"/>
    <lineage>
        <taxon>Bacteria</taxon>
        <taxon>Pseudomonadati</taxon>
        <taxon>Balneolota</taxon>
        <taxon>Balneolia</taxon>
        <taxon>Balneolales</taxon>
        <taxon>Cyclonatronaceae</taxon>
        <taxon>Cyclonatronum</taxon>
    </lineage>
</organism>
<evidence type="ECO:0000256" key="5">
    <source>
        <dbReference type="ARBA" id="ARBA00022898"/>
    </source>
</evidence>
<dbReference type="InterPro" id="IPR000644">
    <property type="entry name" value="CBS_dom"/>
</dbReference>
<dbReference type="UniPathway" id="UPA00136">
    <property type="reaction ID" value="UER00201"/>
</dbReference>
<keyword evidence="5" id="KW-0663">Pyridoxal phosphate</keyword>
<dbReference type="KEGG" id="cprv:CYPRO_2128"/>
<comment type="similarity">
    <text evidence="3">Belongs to the cysteine synthase/cystathionine beta-synthase family.</text>
</comment>
<evidence type="ECO:0000256" key="10">
    <source>
        <dbReference type="NCBIfam" id="TIGR01137"/>
    </source>
</evidence>
<dbReference type="InterPro" id="IPR036052">
    <property type="entry name" value="TrpB-like_PALP_sf"/>
</dbReference>
<dbReference type="GO" id="GO:0016765">
    <property type="term" value="F:transferase activity, transferring alkyl or aryl (other than methyl) groups"/>
    <property type="evidence" value="ECO:0007669"/>
    <property type="project" value="UniProtKB-ARBA"/>
</dbReference>
<dbReference type="CDD" id="cd01561">
    <property type="entry name" value="CBS_like"/>
    <property type="match status" value="1"/>
</dbReference>
<keyword evidence="14" id="KW-1185">Reference proteome</keyword>
<comment type="cofactor">
    <cofactor evidence="1">
        <name>pyridoxal 5'-phosphate</name>
        <dbReference type="ChEBI" id="CHEBI:597326"/>
    </cofactor>
</comment>
<dbReference type="SUPFAM" id="SSF53686">
    <property type="entry name" value="Tryptophan synthase beta subunit-like PLP-dependent enzymes"/>
    <property type="match status" value="1"/>
</dbReference>
<dbReference type="NCBIfam" id="TIGR01137">
    <property type="entry name" value="cysta_beta"/>
    <property type="match status" value="1"/>
</dbReference>
<reference evidence="13 14" key="1">
    <citation type="submission" date="2018-03" db="EMBL/GenBank/DDBJ databases">
        <title>Phenotypic and genomic properties of Cyclonatronum proteinivorum gen. nov., sp. nov., a haloalkaliphilic bacteroidete from soda lakes possessing Na+-translocating rhodopsin.</title>
        <authorList>
            <person name="Toshchakov S.V."/>
            <person name="Korzhenkov A."/>
            <person name="Samarov N.I."/>
            <person name="Kublanov I.V."/>
            <person name="Muntyan M.S."/>
            <person name="Sorokin D.Y."/>
        </authorList>
    </citation>
    <scope>NUCLEOTIDE SEQUENCE [LARGE SCALE GENOMIC DNA]</scope>
    <source>
        <strain evidence="13 14">Omega</strain>
    </source>
</reference>
<gene>
    <name evidence="13" type="ORF">CYPRO_2128</name>
</gene>
<evidence type="ECO:0000256" key="7">
    <source>
        <dbReference type="ARBA" id="ARBA00023239"/>
    </source>
</evidence>